<keyword evidence="2" id="KW-1185">Reference proteome</keyword>
<organism evidence="1 2">
    <name type="scientific">Streptomyces swartbergensis</name>
    <dbReference type="NCBI Taxonomy" id="487165"/>
    <lineage>
        <taxon>Bacteria</taxon>
        <taxon>Bacillati</taxon>
        <taxon>Actinomycetota</taxon>
        <taxon>Actinomycetes</taxon>
        <taxon>Kitasatosporales</taxon>
        <taxon>Streptomycetaceae</taxon>
        <taxon>Streptomyces</taxon>
    </lineage>
</organism>
<accession>A0A243S270</accession>
<dbReference type="Proteomes" id="UP000195105">
    <property type="component" value="Unassembled WGS sequence"/>
</dbReference>
<evidence type="ECO:0000313" key="1">
    <source>
        <dbReference type="EMBL" id="OUD00924.1"/>
    </source>
</evidence>
<name>A0A243S270_9ACTN</name>
<sequence>MQYMILARYSQDVVEGVLKDPQAIIARDEHAFKFYGSLGGKVVNYWFTRDVEYHFAVVVDFPDAEAAHAAVLTGYSTGAFTEGKLIPLASADEMVGALKRAAPAVDLFYPPTEPQDASA</sequence>
<gene>
    <name evidence="1" type="ORF">CA983_22975</name>
</gene>
<protein>
    <recommendedName>
        <fullName evidence="3">GYD domain-containing protein</fullName>
    </recommendedName>
</protein>
<proteinExistence type="predicted"/>
<dbReference type="Pfam" id="PF08734">
    <property type="entry name" value="GYD"/>
    <property type="match status" value="1"/>
</dbReference>
<reference evidence="1 2" key="1">
    <citation type="submission" date="2017-05" db="EMBL/GenBank/DDBJ databases">
        <title>Biotechnological potential of actinobacteria isolated from South African environments.</title>
        <authorList>
            <person name="Le Roes-Hill M."/>
            <person name="Prins A."/>
            <person name="Durrell K.A."/>
        </authorList>
    </citation>
    <scope>NUCLEOTIDE SEQUENCE [LARGE SCALE GENOMIC DNA]</scope>
    <source>
        <strain evidence="1 2">HMC13</strain>
    </source>
</reference>
<dbReference type="InterPro" id="IPR014845">
    <property type="entry name" value="GYD/TTHA1554"/>
</dbReference>
<comment type="caution">
    <text evidence="1">The sequence shown here is derived from an EMBL/GenBank/DDBJ whole genome shotgun (WGS) entry which is preliminary data.</text>
</comment>
<dbReference type="EMBL" id="NGFN01000148">
    <property type="protein sequence ID" value="OUD00924.1"/>
    <property type="molecule type" value="Genomic_DNA"/>
</dbReference>
<evidence type="ECO:0000313" key="2">
    <source>
        <dbReference type="Proteomes" id="UP000195105"/>
    </source>
</evidence>
<dbReference type="AlphaFoldDB" id="A0A243S270"/>
<evidence type="ECO:0008006" key="3">
    <source>
        <dbReference type="Google" id="ProtNLM"/>
    </source>
</evidence>